<dbReference type="AlphaFoldDB" id="A0ABD2CYP4"/>
<sequence length="153" mass="17715">MPKTRHYSRPWKPCIPTSHLSLKSNKLSLVDVQSTTEPGTIKVGQRPDIVVVSRSHTDFDISQVLPTQDFSSRPRTPRLCPPTHARVIFLSYPYSRLPIEYEPNHSTIRRTRADISKSVKKRRRSRERAEKEAGTCAHVRTIELGRKERKEYP</sequence>
<dbReference type="Proteomes" id="UP001607303">
    <property type="component" value="Unassembled WGS sequence"/>
</dbReference>
<protein>
    <submittedName>
        <fullName evidence="2">Uncharacterized protein</fullName>
    </submittedName>
</protein>
<evidence type="ECO:0000313" key="2">
    <source>
        <dbReference type="EMBL" id="KAL2750151.1"/>
    </source>
</evidence>
<gene>
    <name evidence="2" type="ORF">V1477_001647</name>
</gene>
<reference evidence="2 3" key="1">
    <citation type="journal article" date="2024" name="Ann. Entomol. Soc. Am.">
        <title>Genomic analyses of the southern and eastern yellowjacket wasps (Hymenoptera: Vespidae) reveal evolutionary signatures of social life.</title>
        <authorList>
            <person name="Catto M.A."/>
            <person name="Caine P.B."/>
            <person name="Orr S.E."/>
            <person name="Hunt B.G."/>
            <person name="Goodisman M.A.D."/>
        </authorList>
    </citation>
    <scope>NUCLEOTIDE SEQUENCE [LARGE SCALE GENOMIC DNA]</scope>
    <source>
        <strain evidence="2">232</strain>
        <tissue evidence="2">Head and thorax</tissue>
    </source>
</reference>
<evidence type="ECO:0000256" key="1">
    <source>
        <dbReference type="SAM" id="MobiDB-lite"/>
    </source>
</evidence>
<organism evidence="2 3">
    <name type="scientific">Vespula maculifrons</name>
    <name type="common">Eastern yellow jacket</name>
    <name type="synonym">Wasp</name>
    <dbReference type="NCBI Taxonomy" id="7453"/>
    <lineage>
        <taxon>Eukaryota</taxon>
        <taxon>Metazoa</taxon>
        <taxon>Ecdysozoa</taxon>
        <taxon>Arthropoda</taxon>
        <taxon>Hexapoda</taxon>
        <taxon>Insecta</taxon>
        <taxon>Pterygota</taxon>
        <taxon>Neoptera</taxon>
        <taxon>Endopterygota</taxon>
        <taxon>Hymenoptera</taxon>
        <taxon>Apocrita</taxon>
        <taxon>Aculeata</taxon>
        <taxon>Vespoidea</taxon>
        <taxon>Vespidae</taxon>
        <taxon>Vespinae</taxon>
        <taxon>Vespula</taxon>
    </lineage>
</organism>
<proteinExistence type="predicted"/>
<accession>A0ABD2CYP4</accession>
<comment type="caution">
    <text evidence="2">The sequence shown here is derived from an EMBL/GenBank/DDBJ whole genome shotgun (WGS) entry which is preliminary data.</text>
</comment>
<name>A0ABD2CYP4_VESMC</name>
<evidence type="ECO:0000313" key="3">
    <source>
        <dbReference type="Proteomes" id="UP001607303"/>
    </source>
</evidence>
<dbReference type="EMBL" id="JAYRBN010000025">
    <property type="protein sequence ID" value="KAL2750151.1"/>
    <property type="molecule type" value="Genomic_DNA"/>
</dbReference>
<keyword evidence="3" id="KW-1185">Reference proteome</keyword>
<feature type="region of interest" description="Disordered" evidence="1">
    <location>
        <begin position="114"/>
        <end position="134"/>
    </location>
</feature>